<keyword evidence="14" id="KW-1185">Reference proteome</keyword>
<dbReference type="EC" id="2.7.13.3" evidence="3"/>
<dbReference type="InterPro" id="IPR036890">
    <property type="entry name" value="HATPase_C_sf"/>
</dbReference>
<dbReference type="Proteomes" id="UP000192923">
    <property type="component" value="Unassembled WGS sequence"/>
</dbReference>
<proteinExistence type="predicted"/>
<dbReference type="InterPro" id="IPR050428">
    <property type="entry name" value="TCS_sensor_his_kinase"/>
</dbReference>
<dbReference type="InterPro" id="IPR003661">
    <property type="entry name" value="HisK_dim/P_dom"/>
</dbReference>
<keyword evidence="8 13" id="KW-0418">Kinase</keyword>
<keyword evidence="4" id="KW-1003">Cell membrane</keyword>
<dbReference type="STRING" id="1760988.SAMN02949497_0452"/>
<dbReference type="Gene3D" id="1.10.287.130">
    <property type="match status" value="1"/>
</dbReference>
<dbReference type="AlphaFoldDB" id="A0A1Y6D9R4"/>
<keyword evidence="5" id="KW-0597">Phosphoprotein</keyword>
<evidence type="ECO:0000256" key="5">
    <source>
        <dbReference type="ARBA" id="ARBA00022553"/>
    </source>
</evidence>
<comment type="subcellular location">
    <subcellularLocation>
        <location evidence="2">Cell membrane</location>
        <topology evidence="2">Multi-pass membrane protein</topology>
    </subcellularLocation>
</comment>
<dbReference type="EMBL" id="FXAM01000002">
    <property type="protein sequence ID" value="SMF97423.1"/>
    <property type="molecule type" value="Genomic_DNA"/>
</dbReference>
<dbReference type="PANTHER" id="PTHR45436">
    <property type="entry name" value="SENSOR HISTIDINE KINASE YKOH"/>
    <property type="match status" value="1"/>
</dbReference>
<protein>
    <recommendedName>
        <fullName evidence="3">histidine kinase</fullName>
        <ecNumber evidence="3">2.7.13.3</ecNumber>
    </recommendedName>
</protein>
<gene>
    <name evidence="13" type="ORF">SAMN02949497_0452</name>
</gene>
<keyword evidence="9 11" id="KW-1133">Transmembrane helix</keyword>
<keyword evidence="6" id="KW-0808">Transferase</keyword>
<evidence type="ECO:0000256" key="8">
    <source>
        <dbReference type="ARBA" id="ARBA00022777"/>
    </source>
</evidence>
<evidence type="ECO:0000313" key="13">
    <source>
        <dbReference type="EMBL" id="SMF97423.1"/>
    </source>
</evidence>
<dbReference type="Gene3D" id="3.30.565.10">
    <property type="entry name" value="Histidine kinase-like ATPase, C-terminal domain"/>
    <property type="match status" value="1"/>
</dbReference>
<dbReference type="InterPro" id="IPR004358">
    <property type="entry name" value="Sig_transdc_His_kin-like_C"/>
</dbReference>
<dbReference type="Pfam" id="PF02518">
    <property type="entry name" value="HATPase_c"/>
    <property type="match status" value="1"/>
</dbReference>
<evidence type="ECO:0000256" key="4">
    <source>
        <dbReference type="ARBA" id="ARBA00022475"/>
    </source>
</evidence>
<dbReference type="PANTHER" id="PTHR45436:SF10">
    <property type="entry name" value="HISTIDINE KINASE"/>
    <property type="match status" value="1"/>
</dbReference>
<dbReference type="InterPro" id="IPR036097">
    <property type="entry name" value="HisK_dim/P_sf"/>
</dbReference>
<evidence type="ECO:0000256" key="2">
    <source>
        <dbReference type="ARBA" id="ARBA00004651"/>
    </source>
</evidence>
<dbReference type="InterPro" id="IPR003594">
    <property type="entry name" value="HATPase_dom"/>
</dbReference>
<keyword evidence="7 11" id="KW-0812">Transmembrane</keyword>
<dbReference type="NCBIfam" id="NF008312">
    <property type="entry name" value="PRK11100.1"/>
    <property type="match status" value="1"/>
</dbReference>
<dbReference type="SUPFAM" id="SSF103190">
    <property type="entry name" value="Sensory domain-like"/>
    <property type="match status" value="1"/>
</dbReference>
<evidence type="ECO:0000256" key="11">
    <source>
        <dbReference type="SAM" id="Phobius"/>
    </source>
</evidence>
<evidence type="ECO:0000256" key="3">
    <source>
        <dbReference type="ARBA" id="ARBA00012438"/>
    </source>
</evidence>
<accession>A0A1Y6D9R4</accession>
<dbReference type="OrthoDB" id="9806130at2"/>
<dbReference type="Pfam" id="PF00512">
    <property type="entry name" value="HisKA"/>
    <property type="match status" value="1"/>
</dbReference>
<evidence type="ECO:0000313" key="14">
    <source>
        <dbReference type="Proteomes" id="UP000192923"/>
    </source>
</evidence>
<evidence type="ECO:0000256" key="7">
    <source>
        <dbReference type="ARBA" id="ARBA00022692"/>
    </source>
</evidence>
<name>A0A1Y6D9R4_9GAMM</name>
<evidence type="ECO:0000256" key="10">
    <source>
        <dbReference type="ARBA" id="ARBA00023136"/>
    </source>
</evidence>
<dbReference type="SUPFAM" id="SSF55874">
    <property type="entry name" value="ATPase domain of HSP90 chaperone/DNA topoisomerase II/histidine kinase"/>
    <property type="match status" value="1"/>
</dbReference>
<feature type="transmembrane region" description="Helical" evidence="11">
    <location>
        <begin position="184"/>
        <end position="207"/>
    </location>
</feature>
<reference evidence="13 14" key="1">
    <citation type="submission" date="2016-12" db="EMBL/GenBank/DDBJ databases">
        <authorList>
            <person name="Song W.-J."/>
            <person name="Kurnit D.M."/>
        </authorList>
    </citation>
    <scope>NUCLEOTIDE SEQUENCE [LARGE SCALE GENOMIC DNA]</scope>
    <source>
        <strain evidence="13 14">175</strain>
    </source>
</reference>
<dbReference type="RefSeq" id="WP_085216459.1">
    <property type="nucleotide sequence ID" value="NZ_FXAM01000002.1"/>
</dbReference>
<dbReference type="PRINTS" id="PR00344">
    <property type="entry name" value="BCTRLSENSOR"/>
</dbReference>
<dbReference type="GO" id="GO:0000155">
    <property type="term" value="F:phosphorelay sensor kinase activity"/>
    <property type="evidence" value="ECO:0007669"/>
    <property type="project" value="InterPro"/>
</dbReference>
<organism evidence="13 14">
    <name type="scientific">Methylomagnum ishizawai</name>
    <dbReference type="NCBI Taxonomy" id="1760988"/>
    <lineage>
        <taxon>Bacteria</taxon>
        <taxon>Pseudomonadati</taxon>
        <taxon>Pseudomonadota</taxon>
        <taxon>Gammaproteobacteria</taxon>
        <taxon>Methylococcales</taxon>
        <taxon>Methylococcaceae</taxon>
        <taxon>Methylomagnum</taxon>
    </lineage>
</organism>
<sequence>MSARGRIFLGLALVFLLGLGWSVLRIIEDLEHRYRESAEELLVDTAQLVAALAAIDIREGRIQTDRLRLAIPSLRLQRFEARIFEAVKRDVNLRIYLTDAAGIVVYDSQGLHEGEDFKHWRDVRLTLQGQYGARTSRDVPEDAASSVMYVAAPVVWNGAIVGVASVGKPTSSYLPFIEAARRDILAGGASAGLAVVLSGMAVAIWMVRPFGLVTEYLRLFRNRERTGLPRLGRSALGMLGAAYDEMRDALAGRDYVGEYVQALTHELKSPLSAIRGAAEILAEDPPPERRARFLANIQAESARIQNLVERLLELAGLEKRRRLAELARIELAPLIHDTLDSLAPIAAGRRVGFRHDLPDARPVNGDRFLLQRALANLLQNAVEFSPEAGVVEVSIQGSQRHYEIHIRDQGPGVPDFAEKRVFERFYSLPRPATGRKSTGLGLSFVREIADLHHGAVELRNHPDGGALAVLKLPRAR</sequence>
<feature type="domain" description="Histidine kinase" evidence="12">
    <location>
        <begin position="262"/>
        <end position="476"/>
    </location>
</feature>
<dbReference type="SMART" id="SM00387">
    <property type="entry name" value="HATPase_c"/>
    <property type="match status" value="1"/>
</dbReference>
<dbReference type="CDD" id="cd00082">
    <property type="entry name" value="HisKA"/>
    <property type="match status" value="1"/>
</dbReference>
<dbReference type="SUPFAM" id="SSF47384">
    <property type="entry name" value="Homodimeric domain of signal transducing histidine kinase"/>
    <property type="match status" value="1"/>
</dbReference>
<keyword evidence="10 11" id="KW-0472">Membrane</keyword>
<evidence type="ECO:0000256" key="1">
    <source>
        <dbReference type="ARBA" id="ARBA00000085"/>
    </source>
</evidence>
<evidence type="ECO:0000256" key="6">
    <source>
        <dbReference type="ARBA" id="ARBA00022679"/>
    </source>
</evidence>
<evidence type="ECO:0000259" key="12">
    <source>
        <dbReference type="PROSITE" id="PS50109"/>
    </source>
</evidence>
<evidence type="ECO:0000256" key="9">
    <source>
        <dbReference type="ARBA" id="ARBA00022989"/>
    </source>
</evidence>
<dbReference type="GO" id="GO:0005886">
    <property type="term" value="C:plasma membrane"/>
    <property type="evidence" value="ECO:0007669"/>
    <property type="project" value="UniProtKB-SubCell"/>
</dbReference>
<comment type="catalytic activity">
    <reaction evidence="1">
        <text>ATP + protein L-histidine = ADP + protein N-phospho-L-histidine.</text>
        <dbReference type="EC" id="2.7.13.3"/>
    </reaction>
</comment>
<dbReference type="PROSITE" id="PS50109">
    <property type="entry name" value="HIS_KIN"/>
    <property type="match status" value="1"/>
</dbReference>
<dbReference type="InterPro" id="IPR029151">
    <property type="entry name" value="Sensor-like_sf"/>
</dbReference>
<dbReference type="InterPro" id="IPR005467">
    <property type="entry name" value="His_kinase_dom"/>
</dbReference>
<dbReference type="SMART" id="SM00388">
    <property type="entry name" value="HisKA"/>
    <property type="match status" value="1"/>
</dbReference>